<dbReference type="Proteomes" id="UP000179237">
    <property type="component" value="Unassembled WGS sequence"/>
</dbReference>
<dbReference type="AlphaFoldDB" id="A0A1F5FPI6"/>
<reference evidence="1 2" key="1">
    <citation type="journal article" date="2016" name="Nat. Commun.">
        <title>Thousands of microbial genomes shed light on interconnected biogeochemical processes in an aquifer system.</title>
        <authorList>
            <person name="Anantharaman K."/>
            <person name="Brown C.T."/>
            <person name="Hug L.A."/>
            <person name="Sharon I."/>
            <person name="Castelle C.J."/>
            <person name="Probst A.J."/>
            <person name="Thomas B.C."/>
            <person name="Singh A."/>
            <person name="Wilkins M.J."/>
            <person name="Karaoz U."/>
            <person name="Brodie E.L."/>
            <person name="Williams K.H."/>
            <person name="Hubbard S.S."/>
            <person name="Banfield J.F."/>
        </authorList>
    </citation>
    <scope>NUCLEOTIDE SEQUENCE [LARGE SCALE GENOMIC DNA]</scope>
</reference>
<dbReference type="SUPFAM" id="SSF81606">
    <property type="entry name" value="PP2C-like"/>
    <property type="match status" value="1"/>
</dbReference>
<comment type="caution">
    <text evidence="1">The sequence shown here is derived from an EMBL/GenBank/DDBJ whole genome shotgun (WGS) entry which is preliminary data.</text>
</comment>
<organism evidence="1 2">
    <name type="scientific">Candidatus Collierbacteria bacterium RIFOXYD1_FULL_40_9</name>
    <dbReference type="NCBI Taxonomy" id="1817731"/>
    <lineage>
        <taxon>Bacteria</taxon>
        <taxon>Candidatus Collieribacteriota</taxon>
    </lineage>
</organism>
<accession>A0A1F5FPI6</accession>
<protein>
    <submittedName>
        <fullName evidence="1">Uncharacterized protein</fullName>
    </submittedName>
</protein>
<name>A0A1F5FPI6_9BACT</name>
<dbReference type="InterPro" id="IPR036457">
    <property type="entry name" value="PPM-type-like_dom_sf"/>
</dbReference>
<evidence type="ECO:0000313" key="1">
    <source>
        <dbReference type="EMBL" id="OGD81472.1"/>
    </source>
</evidence>
<proteinExistence type="predicted"/>
<evidence type="ECO:0000313" key="2">
    <source>
        <dbReference type="Proteomes" id="UP000179237"/>
    </source>
</evidence>
<sequence>MIFSDLHITKNTKIEILPTDKFDQQFDVLEKGDRIVIVLRPIHSPFAVSRIMSDFIKEFQFDCQYNKLNPANSLIKTINDWNMSLLCPPADPDMRPNCAAMILAIYIDPKNTMTFAQVGSITMKQRVNGKYIEISENHTFDNPIEFNNLLESEFYEEVSQSETIKILNNLAIKENVLKGDITTPEKLQNGIPSRFIGHPSWNGLGGKYGETYINTTPSVHTTTLV</sequence>
<gene>
    <name evidence="1" type="ORF">A2572_02480</name>
</gene>
<dbReference type="EMBL" id="MFAQ01000043">
    <property type="protein sequence ID" value="OGD81472.1"/>
    <property type="molecule type" value="Genomic_DNA"/>
</dbReference>